<protein>
    <submittedName>
        <fullName evidence="1">Uncharacterized protein</fullName>
    </submittedName>
</protein>
<evidence type="ECO:0000313" key="2">
    <source>
        <dbReference type="Proteomes" id="UP000383932"/>
    </source>
</evidence>
<reference evidence="1 2" key="1">
    <citation type="journal article" date="2019" name="Fungal Biol. Biotechnol.">
        <title>Draft genome sequence of fastidious pathogen Ceratobasidium theobromae, which causes vascular-streak dieback in Theobroma cacao.</title>
        <authorList>
            <person name="Ali S.S."/>
            <person name="Asman A."/>
            <person name="Shao J."/>
            <person name="Firmansyah A.P."/>
            <person name="Susilo A.W."/>
            <person name="Rosmana A."/>
            <person name="McMahon P."/>
            <person name="Junaid M."/>
            <person name="Guest D."/>
            <person name="Kheng T.Y."/>
            <person name="Meinhardt L.W."/>
            <person name="Bailey B.A."/>
        </authorList>
    </citation>
    <scope>NUCLEOTIDE SEQUENCE [LARGE SCALE GENOMIC DNA]</scope>
    <source>
        <strain evidence="1 2">CT2</strain>
    </source>
</reference>
<dbReference type="EMBL" id="SSOP01000042">
    <property type="protein sequence ID" value="KAB5593220.1"/>
    <property type="molecule type" value="Genomic_DNA"/>
</dbReference>
<dbReference type="Proteomes" id="UP000383932">
    <property type="component" value="Unassembled WGS sequence"/>
</dbReference>
<evidence type="ECO:0000313" key="1">
    <source>
        <dbReference type="EMBL" id="KAB5593220.1"/>
    </source>
</evidence>
<accession>A0A5N5QN74</accession>
<dbReference type="PANTHER" id="PTHR43805:SF1">
    <property type="entry name" value="GP-PDE DOMAIN-CONTAINING PROTEIN"/>
    <property type="match status" value="1"/>
</dbReference>
<dbReference type="OrthoDB" id="1058301at2759"/>
<proteinExistence type="predicted"/>
<gene>
    <name evidence="1" type="ORF">CTheo_3302</name>
</gene>
<name>A0A5N5QN74_9AGAM</name>
<sequence length="248" mass="29434">MEHTRTTREPKQAIPTFAETIELLMREENRHVKFNWEIDTKWDVYQSVGNIQLHWVPAHRLPWPENAPNHLIAFLSLLPPFFQFPNPFALCSWARTFVNSPAYPNHRVDVKPNNDPDRLFNLMRSIIETQEKWEETLAPRILLGLWHPKFIEPATRILPTLRRAHIGMNPQIARRYFWNSCESFSIDFSSLSSADGEKFRKECKAANKKLLVWTVNRREEMIEASWLEKHWILTNDECRLRAGAWMLF</sequence>
<comment type="caution">
    <text evidence="1">The sequence shown here is derived from an EMBL/GenBank/DDBJ whole genome shotgun (WGS) entry which is preliminary data.</text>
</comment>
<organism evidence="1 2">
    <name type="scientific">Ceratobasidium theobromae</name>
    <dbReference type="NCBI Taxonomy" id="1582974"/>
    <lineage>
        <taxon>Eukaryota</taxon>
        <taxon>Fungi</taxon>
        <taxon>Dikarya</taxon>
        <taxon>Basidiomycota</taxon>
        <taxon>Agaricomycotina</taxon>
        <taxon>Agaricomycetes</taxon>
        <taxon>Cantharellales</taxon>
        <taxon>Ceratobasidiaceae</taxon>
        <taxon>Ceratobasidium</taxon>
    </lineage>
</organism>
<dbReference type="SUPFAM" id="SSF51695">
    <property type="entry name" value="PLC-like phosphodiesterases"/>
    <property type="match status" value="1"/>
</dbReference>
<keyword evidence="2" id="KW-1185">Reference proteome</keyword>
<dbReference type="GO" id="GO:0008081">
    <property type="term" value="F:phosphoric diester hydrolase activity"/>
    <property type="evidence" value="ECO:0007669"/>
    <property type="project" value="InterPro"/>
</dbReference>
<dbReference type="GO" id="GO:0006629">
    <property type="term" value="P:lipid metabolic process"/>
    <property type="evidence" value="ECO:0007669"/>
    <property type="project" value="InterPro"/>
</dbReference>
<dbReference type="Gene3D" id="3.20.20.190">
    <property type="entry name" value="Phosphatidylinositol (PI) phosphodiesterase"/>
    <property type="match status" value="1"/>
</dbReference>
<dbReference type="InterPro" id="IPR017946">
    <property type="entry name" value="PLC-like_Pdiesterase_TIM-brl"/>
</dbReference>
<dbReference type="AlphaFoldDB" id="A0A5N5QN74"/>
<dbReference type="PANTHER" id="PTHR43805">
    <property type="entry name" value="GLYCEROPHOSPHORYL DIESTER PHOSPHODIESTERASE"/>
    <property type="match status" value="1"/>
</dbReference>